<dbReference type="AlphaFoldDB" id="A0A9Q0IM00"/>
<organism evidence="2 3">
    <name type="scientific">Muraenolepis orangiensis</name>
    <name type="common">Patagonian moray cod</name>
    <dbReference type="NCBI Taxonomy" id="630683"/>
    <lineage>
        <taxon>Eukaryota</taxon>
        <taxon>Metazoa</taxon>
        <taxon>Chordata</taxon>
        <taxon>Craniata</taxon>
        <taxon>Vertebrata</taxon>
        <taxon>Euteleostomi</taxon>
        <taxon>Actinopterygii</taxon>
        <taxon>Neopterygii</taxon>
        <taxon>Teleostei</taxon>
        <taxon>Neoteleostei</taxon>
        <taxon>Acanthomorphata</taxon>
        <taxon>Zeiogadaria</taxon>
        <taxon>Gadariae</taxon>
        <taxon>Gadiformes</taxon>
        <taxon>Muraenolepidoidei</taxon>
        <taxon>Muraenolepididae</taxon>
        <taxon>Muraenolepis</taxon>
    </lineage>
</organism>
<feature type="compositionally biased region" description="Polar residues" evidence="1">
    <location>
        <begin position="112"/>
        <end position="124"/>
    </location>
</feature>
<protein>
    <submittedName>
        <fullName evidence="2">Uncharacterized protein</fullName>
    </submittedName>
</protein>
<dbReference type="Proteomes" id="UP001148018">
    <property type="component" value="Unassembled WGS sequence"/>
</dbReference>
<feature type="compositionally biased region" description="Polar residues" evidence="1">
    <location>
        <begin position="1"/>
        <end position="10"/>
    </location>
</feature>
<evidence type="ECO:0000313" key="3">
    <source>
        <dbReference type="Proteomes" id="UP001148018"/>
    </source>
</evidence>
<sequence length="151" mass="15871">MPRCSPSSPGLSRVPPSDAVCSSSGAHLDLVGASGQQRRRDGCMYEAAVAQAAQESNEGGNERDKGVTPRARRLALGRSPRISLVSSTRSGGGAGPPTGSWQKLKDDPPNPHRNSSGQRLNQRGIQSHGYRAEPCGVMWLDESAILGILIG</sequence>
<proteinExistence type="predicted"/>
<comment type="caution">
    <text evidence="2">The sequence shown here is derived from an EMBL/GenBank/DDBJ whole genome shotgun (WGS) entry which is preliminary data.</text>
</comment>
<reference evidence="2" key="1">
    <citation type="submission" date="2022-07" db="EMBL/GenBank/DDBJ databases">
        <title>Chromosome-level genome of Muraenolepis orangiensis.</title>
        <authorList>
            <person name="Kim J."/>
        </authorList>
    </citation>
    <scope>NUCLEOTIDE SEQUENCE</scope>
    <source>
        <strain evidence="2">KU_S4_2022</strain>
        <tissue evidence="2">Muscle</tissue>
    </source>
</reference>
<evidence type="ECO:0000313" key="2">
    <source>
        <dbReference type="EMBL" id="KAJ3601886.1"/>
    </source>
</evidence>
<gene>
    <name evidence="2" type="ORF">NHX12_029648</name>
</gene>
<evidence type="ECO:0000256" key="1">
    <source>
        <dbReference type="SAM" id="MobiDB-lite"/>
    </source>
</evidence>
<feature type="region of interest" description="Disordered" evidence="1">
    <location>
        <begin position="1"/>
        <end position="23"/>
    </location>
</feature>
<accession>A0A9Q0IM00</accession>
<keyword evidence="3" id="KW-1185">Reference proteome</keyword>
<name>A0A9Q0IM00_9TELE</name>
<feature type="region of interest" description="Disordered" evidence="1">
    <location>
        <begin position="52"/>
        <end position="124"/>
    </location>
</feature>
<dbReference type="EMBL" id="JANIIK010000046">
    <property type="protein sequence ID" value="KAJ3601886.1"/>
    <property type="molecule type" value="Genomic_DNA"/>
</dbReference>